<evidence type="ECO:0000256" key="1">
    <source>
        <dbReference type="SAM" id="Coils"/>
    </source>
</evidence>
<feature type="compositionally biased region" description="Polar residues" evidence="2">
    <location>
        <begin position="399"/>
        <end position="423"/>
    </location>
</feature>
<feature type="coiled-coil region" evidence="1">
    <location>
        <begin position="538"/>
        <end position="565"/>
    </location>
</feature>
<keyword evidence="1" id="KW-0175">Coiled coil</keyword>
<protein>
    <submittedName>
        <fullName evidence="3">Uncharacterized protein</fullName>
    </submittedName>
</protein>
<feature type="coiled-coil region" evidence="1">
    <location>
        <begin position="320"/>
        <end position="347"/>
    </location>
</feature>
<feature type="compositionally biased region" description="Basic and acidic residues" evidence="2">
    <location>
        <begin position="604"/>
        <end position="619"/>
    </location>
</feature>
<dbReference type="STRING" id="2060905.A0A2B7X1H4"/>
<dbReference type="AlphaFoldDB" id="A0A2B7X1H4"/>
<feature type="compositionally biased region" description="Polar residues" evidence="2">
    <location>
        <begin position="191"/>
        <end position="200"/>
    </location>
</feature>
<dbReference type="OrthoDB" id="3438840at2759"/>
<feature type="region of interest" description="Disordered" evidence="2">
    <location>
        <begin position="479"/>
        <end position="519"/>
    </location>
</feature>
<feature type="region of interest" description="Disordered" evidence="2">
    <location>
        <begin position="359"/>
        <end position="386"/>
    </location>
</feature>
<dbReference type="EMBL" id="PDNC01000058">
    <property type="protein sequence ID" value="PGH02548.1"/>
    <property type="molecule type" value="Genomic_DNA"/>
</dbReference>
<feature type="region of interest" description="Disordered" evidence="2">
    <location>
        <begin position="399"/>
        <end position="427"/>
    </location>
</feature>
<accession>A0A2B7X1H4</accession>
<name>A0A2B7X1H4_9EURO</name>
<proteinExistence type="predicted"/>
<feature type="compositionally biased region" description="Basic and acidic residues" evidence="2">
    <location>
        <begin position="237"/>
        <end position="246"/>
    </location>
</feature>
<evidence type="ECO:0000256" key="2">
    <source>
        <dbReference type="SAM" id="MobiDB-lite"/>
    </source>
</evidence>
<feature type="compositionally biased region" description="Polar residues" evidence="2">
    <location>
        <begin position="859"/>
        <end position="877"/>
    </location>
</feature>
<feature type="compositionally biased region" description="Polar residues" evidence="2">
    <location>
        <begin position="753"/>
        <end position="770"/>
    </location>
</feature>
<feature type="region of interest" description="Disordered" evidence="2">
    <location>
        <begin position="602"/>
        <end position="660"/>
    </location>
</feature>
<dbReference type="Proteomes" id="UP000224080">
    <property type="component" value="Unassembled WGS sequence"/>
</dbReference>
<comment type="caution">
    <text evidence="3">The sequence shown here is derived from an EMBL/GenBank/DDBJ whole genome shotgun (WGS) entry which is preliminary data.</text>
</comment>
<organism evidence="3 4">
    <name type="scientific">Blastomyces parvus</name>
    <dbReference type="NCBI Taxonomy" id="2060905"/>
    <lineage>
        <taxon>Eukaryota</taxon>
        <taxon>Fungi</taxon>
        <taxon>Dikarya</taxon>
        <taxon>Ascomycota</taxon>
        <taxon>Pezizomycotina</taxon>
        <taxon>Eurotiomycetes</taxon>
        <taxon>Eurotiomycetidae</taxon>
        <taxon>Onygenales</taxon>
        <taxon>Ajellomycetaceae</taxon>
        <taxon>Blastomyces</taxon>
    </lineage>
</organism>
<feature type="compositionally biased region" description="Low complexity" evidence="2">
    <location>
        <begin position="217"/>
        <end position="235"/>
    </location>
</feature>
<feature type="region of interest" description="Disordered" evidence="2">
    <location>
        <begin position="859"/>
        <end position="908"/>
    </location>
</feature>
<feature type="compositionally biased region" description="Low complexity" evidence="2">
    <location>
        <begin position="49"/>
        <end position="62"/>
    </location>
</feature>
<feature type="region of interest" description="Disordered" evidence="2">
    <location>
        <begin position="1"/>
        <end position="100"/>
    </location>
</feature>
<feature type="region of interest" description="Disordered" evidence="2">
    <location>
        <begin position="753"/>
        <end position="793"/>
    </location>
</feature>
<gene>
    <name evidence="3" type="ORF">GX51_04575</name>
</gene>
<feature type="compositionally biased region" description="Polar residues" evidence="2">
    <location>
        <begin position="247"/>
        <end position="266"/>
    </location>
</feature>
<feature type="region of interest" description="Disordered" evidence="2">
    <location>
        <begin position="151"/>
        <end position="291"/>
    </location>
</feature>
<feature type="compositionally biased region" description="Polar residues" evidence="2">
    <location>
        <begin position="1"/>
        <end position="24"/>
    </location>
</feature>
<feature type="compositionally biased region" description="Basic residues" evidence="2">
    <location>
        <begin position="890"/>
        <end position="900"/>
    </location>
</feature>
<evidence type="ECO:0000313" key="4">
    <source>
        <dbReference type="Proteomes" id="UP000224080"/>
    </source>
</evidence>
<reference evidence="3 4" key="1">
    <citation type="submission" date="2017-10" db="EMBL/GenBank/DDBJ databases">
        <title>Comparative genomics in systemic dimorphic fungi from Ajellomycetaceae.</title>
        <authorList>
            <person name="Munoz J.F."/>
            <person name="Mcewen J.G."/>
            <person name="Clay O.K."/>
            <person name="Cuomo C.A."/>
        </authorList>
    </citation>
    <scope>NUCLEOTIDE SEQUENCE [LARGE SCALE GENOMIC DNA]</scope>
    <source>
        <strain evidence="3 4">UAMH130</strain>
    </source>
</reference>
<sequence>MSRSAFATFTSFESQRSSPPNVGAQSNQQEEEQLQNHHRNHPISPTVYNNNNSNNPASFPSPTLTNPDMILPYDIERESSTPSPPFRPLQLPSPEHSGYRRTSVQADNGMHVSSAGIGVALSATNGAPHNYQQRNPPPRNNWMYVGHEVRPPLSDIGEEDSPTRSRWDGDDEDVDVNDMSLGSAPVLEPQWRNNGDQVRGNTRDCDPDGDDDDCSAAEDGTASCSASSSTISAPSEILDRWEEFRTDTGNGNTLSGTRPENSTQEPNQRRSQETDSFSQDIAGVESVEDKSGMRAIREEGEMDGELDEEIDDEISSAMLSKEAERILENAKKRLTHMEGNLSRARTSFRMSPSPSLLAGTLPLSHRQSTGNMGRPHSITERRAQTSLAGALMRQRISQDLNASSSHSRGLSDISVQSSQNSVANRDYMRPPFRSFSALGSTNASGFGASDISNSHDRFEPRATYKSSVSTFNYIPEDLSEPIGNKVSQSDSPHSKPDLLPAQQGNNSENNPPGRVNGVPKISSVEEFNATYPASIPSRSQSQLQVRGLQDQMQDLKSKISTLKVQAQKDNLRRRSLQSLRTPSPFTAAEQWYTSAGEYVGARGKGADVSRNDQNNERKVGGTVDQLRQTPATTDPSPAPEAVEEPTKQTTSDRDRPDDQKSIVGSLYEDADEEFDYDDSDDIDRAALAEILNEPLDSPVSSDDGIYEDFPPVPAVSETTRHEDREDAFDYEHFFLHSALGNYSREKAYQRRQSYSSTGSVETTRPGSQATVYLDTSPRGRHRHARNNSADTISTTASFETATEGADYDYDEDSGDEIEKALYGAVNGNGMKYSHSDLQFRQQYQDPQTTSRHQTRQTIISANGSVSPTPLSTASTPRASGKKANYNTTKGNKHHRSHSRQHSNDASTSLRETVAHLRSPTGMVSSLISSAATQLYKSESQDEPLILDAQLGADDTKLMEGLLQSLGTVALQLQLSTNNSDKRSSADERSSILFRRRLDAAKRVLEGQLDV</sequence>
<keyword evidence="4" id="KW-1185">Reference proteome</keyword>
<evidence type="ECO:0000313" key="3">
    <source>
        <dbReference type="EMBL" id="PGH02548.1"/>
    </source>
</evidence>
<feature type="compositionally biased region" description="Polar residues" evidence="2">
    <location>
        <begin position="625"/>
        <end position="635"/>
    </location>
</feature>
<feature type="compositionally biased region" description="Basic and acidic residues" evidence="2">
    <location>
        <begin position="644"/>
        <end position="660"/>
    </location>
</feature>
<feature type="compositionally biased region" description="Acidic residues" evidence="2">
    <location>
        <begin position="207"/>
        <end position="216"/>
    </location>
</feature>